<dbReference type="EMBL" id="BOMQ01000045">
    <property type="protein sequence ID" value="GIE50173.1"/>
    <property type="molecule type" value="Genomic_DNA"/>
</dbReference>
<feature type="transmembrane region" description="Helical" evidence="2">
    <location>
        <begin position="44"/>
        <end position="70"/>
    </location>
</feature>
<organism evidence="3 4">
    <name type="scientific">Actinoplanes nipponensis</name>
    <dbReference type="NCBI Taxonomy" id="135950"/>
    <lineage>
        <taxon>Bacteria</taxon>
        <taxon>Bacillati</taxon>
        <taxon>Actinomycetota</taxon>
        <taxon>Actinomycetes</taxon>
        <taxon>Micromonosporales</taxon>
        <taxon>Micromonosporaceae</taxon>
        <taxon>Actinoplanes</taxon>
    </lineage>
</organism>
<evidence type="ECO:0000313" key="3">
    <source>
        <dbReference type="EMBL" id="GIE50173.1"/>
    </source>
</evidence>
<keyword evidence="2" id="KW-0812">Transmembrane</keyword>
<protein>
    <submittedName>
        <fullName evidence="3">Uncharacterized protein</fullName>
    </submittedName>
</protein>
<gene>
    <name evidence="3" type="ORF">Ani05nite_37070</name>
</gene>
<evidence type="ECO:0000256" key="2">
    <source>
        <dbReference type="SAM" id="Phobius"/>
    </source>
</evidence>
<feature type="region of interest" description="Disordered" evidence="1">
    <location>
        <begin position="74"/>
        <end position="93"/>
    </location>
</feature>
<evidence type="ECO:0000256" key="1">
    <source>
        <dbReference type="SAM" id="MobiDB-lite"/>
    </source>
</evidence>
<evidence type="ECO:0000313" key="4">
    <source>
        <dbReference type="Proteomes" id="UP000647172"/>
    </source>
</evidence>
<dbReference type="Proteomes" id="UP000647172">
    <property type="component" value="Unassembled WGS sequence"/>
</dbReference>
<proteinExistence type="predicted"/>
<name>A0A919JG72_9ACTN</name>
<dbReference type="RefSeq" id="WP_203769837.1">
    <property type="nucleotide sequence ID" value="NZ_BAAAYJ010000007.1"/>
</dbReference>
<reference evidence="3" key="1">
    <citation type="submission" date="2021-01" db="EMBL/GenBank/DDBJ databases">
        <title>Whole genome shotgun sequence of Actinoplanes nipponensis NBRC 14063.</title>
        <authorList>
            <person name="Komaki H."/>
            <person name="Tamura T."/>
        </authorList>
    </citation>
    <scope>NUCLEOTIDE SEQUENCE</scope>
    <source>
        <strain evidence="3">NBRC 14063</strain>
    </source>
</reference>
<dbReference type="Pfam" id="PF26606">
    <property type="entry name" value="SCO4848"/>
    <property type="match status" value="1"/>
</dbReference>
<keyword evidence="2" id="KW-0472">Membrane</keyword>
<dbReference type="NCBIfam" id="NF046117">
    <property type="entry name" value="SCO4848_fam"/>
    <property type="match status" value="1"/>
</dbReference>
<comment type="caution">
    <text evidence="3">The sequence shown here is derived from an EMBL/GenBank/DDBJ whole genome shotgun (WGS) entry which is preliminary data.</text>
</comment>
<keyword evidence="4" id="KW-1185">Reference proteome</keyword>
<accession>A0A919JG72</accession>
<keyword evidence="2" id="KW-1133">Transmembrane helix</keyword>
<sequence length="93" mass="10120">MVLSRRWSAFLVLVGVWTWLIWPRFALAIWKDDRSFAGGGPTSFLWVHALLIGASLVIGTAVGVLGVRAWRAAAPAPRRAEENAAAGPLRPKD</sequence>
<dbReference type="AlphaFoldDB" id="A0A919JG72"/>
<dbReference type="InterPro" id="IPR058061">
    <property type="entry name" value="SCO4848-like"/>
</dbReference>